<dbReference type="EMBL" id="PEJP01000033">
    <property type="protein sequence ID" value="RYO57144.1"/>
    <property type="molecule type" value="Genomic_DNA"/>
</dbReference>
<proteinExistence type="predicted"/>
<evidence type="ECO:0000313" key="2">
    <source>
        <dbReference type="Proteomes" id="UP000293823"/>
    </source>
</evidence>
<dbReference type="Proteomes" id="UP000293823">
    <property type="component" value="Unassembled WGS sequence"/>
</dbReference>
<dbReference type="OrthoDB" id="504708at2759"/>
<evidence type="ECO:0000313" key="1">
    <source>
        <dbReference type="EMBL" id="RYO57144.1"/>
    </source>
</evidence>
<organism evidence="1 2">
    <name type="scientific">Alternaria arborescens</name>
    <dbReference type="NCBI Taxonomy" id="156630"/>
    <lineage>
        <taxon>Eukaryota</taxon>
        <taxon>Fungi</taxon>
        <taxon>Dikarya</taxon>
        <taxon>Ascomycota</taxon>
        <taxon>Pezizomycotina</taxon>
        <taxon>Dothideomycetes</taxon>
        <taxon>Pleosporomycetidae</taxon>
        <taxon>Pleosporales</taxon>
        <taxon>Pleosporineae</taxon>
        <taxon>Pleosporaceae</taxon>
        <taxon>Alternaria</taxon>
        <taxon>Alternaria sect. Alternaria</taxon>
    </lineage>
</organism>
<comment type="caution">
    <text evidence="1">The sequence shown here is derived from an EMBL/GenBank/DDBJ whole genome shotgun (WGS) entry which is preliminary data.</text>
</comment>
<protein>
    <submittedName>
        <fullName evidence="1">Uncharacterized protein</fullName>
    </submittedName>
</protein>
<sequence>MPTIPAWSSAIQHLRAGQSIKIINTSGGQVIDT</sequence>
<name>A0A4Q4RJW1_9PLEO</name>
<keyword evidence="2" id="KW-1185">Reference proteome</keyword>
<gene>
    <name evidence="1" type="ORF">AA0113_g8208</name>
</gene>
<reference evidence="2" key="1">
    <citation type="journal article" date="2019" name="bioRxiv">
        <title>Genomics, evolutionary history and diagnostics of the Alternaria alternata species group including apple and Asian pear pathotypes.</title>
        <authorList>
            <person name="Armitage A.D."/>
            <person name="Cockerton H.M."/>
            <person name="Sreenivasaprasad S."/>
            <person name="Woodhall J.W."/>
            <person name="Lane C.R."/>
            <person name="Harrison R.J."/>
            <person name="Clarkson J.P."/>
        </authorList>
    </citation>
    <scope>NUCLEOTIDE SEQUENCE [LARGE SCALE GENOMIC DNA]</scope>
    <source>
        <strain evidence="2">RGR 97.0016</strain>
    </source>
</reference>
<dbReference type="AlphaFoldDB" id="A0A4Q4RJW1"/>
<accession>A0A4Q4RJW1</accession>